<dbReference type="GO" id="GO:0042761">
    <property type="term" value="P:very long-chain fatty acid biosynthetic process"/>
    <property type="evidence" value="ECO:0007669"/>
    <property type="project" value="TreeGrafter"/>
</dbReference>
<gene>
    <name evidence="11" type="ORF">JKP88DRAFT_267254</name>
</gene>
<evidence type="ECO:0000313" key="11">
    <source>
        <dbReference type="EMBL" id="KAG5189479.1"/>
    </source>
</evidence>
<keyword evidence="4 10" id="KW-0812">Transmembrane</keyword>
<dbReference type="PANTHER" id="PTHR11157">
    <property type="entry name" value="FATTY ACID ACYL TRANSFERASE-RELATED"/>
    <property type="match status" value="1"/>
</dbReference>
<dbReference type="GO" id="GO:0030148">
    <property type="term" value="P:sphingolipid biosynthetic process"/>
    <property type="evidence" value="ECO:0007669"/>
    <property type="project" value="TreeGrafter"/>
</dbReference>
<evidence type="ECO:0000256" key="9">
    <source>
        <dbReference type="ARBA" id="ARBA00023160"/>
    </source>
</evidence>
<keyword evidence="7 10" id="KW-0443">Lipid metabolism</keyword>
<comment type="similarity">
    <text evidence="10">Belongs to the ELO family.</text>
</comment>
<dbReference type="EC" id="2.3.1.-" evidence="10"/>
<dbReference type="OrthoDB" id="10259681at2759"/>
<dbReference type="GO" id="GO:0019367">
    <property type="term" value="P:fatty acid elongation, saturated fatty acid"/>
    <property type="evidence" value="ECO:0007669"/>
    <property type="project" value="TreeGrafter"/>
</dbReference>
<feature type="transmembrane region" description="Helical" evidence="10">
    <location>
        <begin position="917"/>
        <end position="940"/>
    </location>
</feature>
<comment type="catalytic activity">
    <reaction evidence="10">
        <text>an acyl-CoA + malonyl-CoA + H(+) = a 3-oxoacyl-CoA + CO2 + CoA</text>
        <dbReference type="Rhea" id="RHEA:50252"/>
        <dbReference type="ChEBI" id="CHEBI:15378"/>
        <dbReference type="ChEBI" id="CHEBI:16526"/>
        <dbReference type="ChEBI" id="CHEBI:57287"/>
        <dbReference type="ChEBI" id="CHEBI:57384"/>
        <dbReference type="ChEBI" id="CHEBI:58342"/>
        <dbReference type="ChEBI" id="CHEBI:90726"/>
    </reaction>
    <physiologicalReaction direction="left-to-right" evidence="10">
        <dbReference type="Rhea" id="RHEA:50253"/>
    </physiologicalReaction>
</comment>
<keyword evidence="6 10" id="KW-1133">Transmembrane helix</keyword>
<accession>A0A835ZBR2</accession>
<comment type="caution">
    <text evidence="11">The sequence shown here is derived from an EMBL/GenBank/DDBJ whole genome shotgun (WGS) entry which is preliminary data.</text>
</comment>
<keyword evidence="5 10" id="KW-0276">Fatty acid metabolism</keyword>
<evidence type="ECO:0000256" key="10">
    <source>
        <dbReference type="RuleBase" id="RU361115"/>
    </source>
</evidence>
<protein>
    <recommendedName>
        <fullName evidence="10">Elongation of fatty acids protein</fullName>
        <ecNumber evidence="10">2.3.1.-</ecNumber>
    </recommendedName>
</protein>
<dbReference type="GO" id="GO:0034625">
    <property type="term" value="P:fatty acid elongation, monounsaturated fatty acid"/>
    <property type="evidence" value="ECO:0007669"/>
    <property type="project" value="TreeGrafter"/>
</dbReference>
<reference evidence="11" key="1">
    <citation type="submission" date="2021-02" db="EMBL/GenBank/DDBJ databases">
        <title>First Annotated Genome of the Yellow-green Alga Tribonema minus.</title>
        <authorList>
            <person name="Mahan K.M."/>
        </authorList>
    </citation>
    <scope>NUCLEOTIDE SEQUENCE</scope>
    <source>
        <strain evidence="11">UTEX B ZZ1240</strain>
    </source>
</reference>
<keyword evidence="2 10" id="KW-0444">Lipid biosynthesis</keyword>
<keyword evidence="9 10" id="KW-0275">Fatty acid biosynthesis</keyword>
<keyword evidence="12" id="KW-1185">Reference proteome</keyword>
<comment type="subcellular location">
    <subcellularLocation>
        <location evidence="1">Membrane</location>
        <topology evidence="1">Multi-pass membrane protein</topology>
    </subcellularLocation>
</comment>
<keyword evidence="3 10" id="KW-0808">Transferase</keyword>
<evidence type="ECO:0000256" key="5">
    <source>
        <dbReference type="ARBA" id="ARBA00022832"/>
    </source>
</evidence>
<organism evidence="11 12">
    <name type="scientific">Tribonema minus</name>
    <dbReference type="NCBI Taxonomy" id="303371"/>
    <lineage>
        <taxon>Eukaryota</taxon>
        <taxon>Sar</taxon>
        <taxon>Stramenopiles</taxon>
        <taxon>Ochrophyta</taxon>
        <taxon>PX clade</taxon>
        <taxon>Xanthophyceae</taxon>
        <taxon>Tribonematales</taxon>
        <taxon>Tribonemataceae</taxon>
        <taxon>Tribonema</taxon>
    </lineage>
</organism>
<evidence type="ECO:0000256" key="3">
    <source>
        <dbReference type="ARBA" id="ARBA00022679"/>
    </source>
</evidence>
<dbReference type="GO" id="GO:0005789">
    <property type="term" value="C:endoplasmic reticulum membrane"/>
    <property type="evidence" value="ECO:0007669"/>
    <property type="project" value="TreeGrafter"/>
</dbReference>
<sequence length="964" mass="105677">MSQVGYEDKQLEAVLQGGNGVFRLEKVHREVGADPVGYGPADSRMRLKALNGVAVTGADPGQVLAVSGAVAHGKHWRRENAADFVLDPPGQRVEVLEVSGELYRTWALSTRTANNEYRDARTALAGEHTRTCGIEMSACWCTNTASTIQSFLTVEECIVLSTDPVHASRICCIALPLCRSSPTTAPPSLSTRTACTMSCCTLRGVFSGSSVSARSRAVARVAEVIAPMGRQRMPPEWRPIRQRKQMHRKWRTNRRARRAGRRVVFFGVAARVAWRGRPPIPTKAVVWQLACRTVIIVVPEAFTTICCPGCGQRTQPRGEQHGHRNRVCNSPLPHGVCPIQAAANGGNQGLVVFNRDRSGGINMGMRGVCAVCGMEDIIPGYHWMGPEALVPIGHERPVHEPRGQDAVGYINEELGGVLAGEVAEGPNGVFRLQRMHREIGAEPATVAGDTPAAQERLHALDHVVVTGVDPGQVLAFSAVTALGQRWRRDNAADFAANPPPEGEGVTAQEVSGAEYRVWAQSVRNEQEEAQRRGANQAYSDALAALADRYTRTGRYQVLRTYCTTSSWRHHADAMRGELLHPARRHQRFSRFRAQQAAVAKMAEKLAPYRRQHRPPGWKRLALLALTVALGTSRAPYQTPAYARLGRMLAKVTTAFAASPLFNAKNWARMEQRTLGPAIERFGVDPFAPLTAVQIAGMTSVLGYLAFVEVALLFLAPPTAPADEPGSTPEEATAKGGTMRKAVLRLENAHNMGLAALSAGMLVGIVRSCFVSGKVESLHALLCQPFQEDTVFLWTAHLFFWSKFWEWGDTALLVAKGKPVTWLHYTHHASTAVLTMLNMSPIYNAMWSIVCATNSFVHAWMYGYYWKPSLLRPLRRAITRIQILQHAGVLASALYVLRELLRPRQGDDKAMEAGCANSLVPIAAGLGLYLMYFLFFLAFYIQTYAKKQRRGRPGGVAAATAKKAD</sequence>
<evidence type="ECO:0000313" key="12">
    <source>
        <dbReference type="Proteomes" id="UP000664859"/>
    </source>
</evidence>
<evidence type="ECO:0000256" key="4">
    <source>
        <dbReference type="ARBA" id="ARBA00022692"/>
    </source>
</evidence>
<dbReference type="InterPro" id="IPR002076">
    <property type="entry name" value="ELO_fam"/>
</dbReference>
<dbReference type="Proteomes" id="UP000664859">
    <property type="component" value="Unassembled WGS sequence"/>
</dbReference>
<evidence type="ECO:0000256" key="6">
    <source>
        <dbReference type="ARBA" id="ARBA00022989"/>
    </source>
</evidence>
<dbReference type="AlphaFoldDB" id="A0A835ZBR2"/>
<dbReference type="Pfam" id="PF01151">
    <property type="entry name" value="ELO"/>
    <property type="match status" value="1"/>
</dbReference>
<name>A0A835ZBR2_9STRA</name>
<comment type="caution">
    <text evidence="10">Lacks conserved residue(s) required for the propagation of feature annotation.</text>
</comment>
<dbReference type="GO" id="GO:0034626">
    <property type="term" value="P:fatty acid elongation, polyunsaturated fatty acid"/>
    <property type="evidence" value="ECO:0007669"/>
    <property type="project" value="TreeGrafter"/>
</dbReference>
<keyword evidence="8 10" id="KW-0472">Membrane</keyword>
<evidence type="ECO:0000256" key="7">
    <source>
        <dbReference type="ARBA" id="ARBA00023098"/>
    </source>
</evidence>
<proteinExistence type="inferred from homology"/>
<dbReference type="EMBL" id="JAFCMP010000049">
    <property type="protein sequence ID" value="KAG5189479.1"/>
    <property type="molecule type" value="Genomic_DNA"/>
</dbReference>
<evidence type="ECO:0000256" key="2">
    <source>
        <dbReference type="ARBA" id="ARBA00022516"/>
    </source>
</evidence>
<evidence type="ECO:0000256" key="8">
    <source>
        <dbReference type="ARBA" id="ARBA00023136"/>
    </source>
</evidence>
<dbReference type="GO" id="GO:0009922">
    <property type="term" value="F:fatty acid elongase activity"/>
    <property type="evidence" value="ECO:0007669"/>
    <property type="project" value="InterPro"/>
</dbReference>
<evidence type="ECO:0000256" key="1">
    <source>
        <dbReference type="ARBA" id="ARBA00004141"/>
    </source>
</evidence>